<proteinExistence type="predicted"/>
<dbReference type="Proteomes" id="UP000681794">
    <property type="component" value="Chromosome"/>
</dbReference>
<organism evidence="1 2">
    <name type="scientific">Curtobacterium aetherium</name>
    <dbReference type="NCBI Taxonomy" id="2841594"/>
    <lineage>
        <taxon>Bacteria</taxon>
        <taxon>Bacillati</taxon>
        <taxon>Actinomycetota</taxon>
        <taxon>Actinomycetes</taxon>
        <taxon>Micrococcales</taxon>
        <taxon>Microbacteriaceae</taxon>
        <taxon>Curtobacterium</taxon>
    </lineage>
</organism>
<reference evidence="1" key="1">
    <citation type="submission" date="2021-06" db="EMBL/GenBank/DDBJ databases">
        <authorList>
            <person name="Ellington A.J."/>
            <person name="Bryan N.C."/>
            <person name="Christner B.C."/>
            <person name="Reisch C.R."/>
        </authorList>
    </citation>
    <scope>NUCLEOTIDE SEQUENCE</scope>
    <source>
        <strain evidence="1">L6-1</strain>
    </source>
</reference>
<sequence length="442" mass="43737">MKRTFSLSRGATDGTALVASGTALVAATYGLVRLAYGLFLPDVERSLSLDAGPAGWIASGSSVVYCAGALLGFVLAPVRPRTTVVLAAATAGLGVAAAAASPSASWFAVATVVASAGAGLASPALVRLVQRDLPAERVDRAQAVVNSGTGPGLVAVGALALVLLPDWRSAWVVAAVVTVTAGAAVLLTDRHAPDGPTTPSGSGADEPAPGRGRGRTRHLVLPPPTWFVAHRRPVLVALLLGAGSSAVWTFGRSLLVGAGAPDTLSVVAWTALGLGGAAVALTARPLARLRARTAWTVTAAAVALATLGLGLAPQAIPLALVCCAVFGWGYTAATGALIAWTTELDAGRAAAGTSVLFVVLVLGQAVGAAVAGSAVHVLGTGAVFVVAAAVVGLAAALTLRRRGTVRTPAGRSTRPGPARRSSPRSTPAGPAADAGSPVRGRR</sequence>
<accession>A0ACD1E4Q9</accession>
<name>A0ACD1E4Q9_9MICO</name>
<keyword evidence="2" id="KW-1185">Reference proteome</keyword>
<protein>
    <submittedName>
        <fullName evidence="1">MFS transporter</fullName>
    </submittedName>
</protein>
<dbReference type="EMBL" id="CP076544">
    <property type="protein sequence ID" value="QWS33736.1"/>
    <property type="molecule type" value="Genomic_DNA"/>
</dbReference>
<gene>
    <name evidence="1" type="ORF">KM842_00470</name>
</gene>
<evidence type="ECO:0000313" key="1">
    <source>
        <dbReference type="EMBL" id="QWS33736.1"/>
    </source>
</evidence>
<evidence type="ECO:0000313" key="2">
    <source>
        <dbReference type="Proteomes" id="UP000681794"/>
    </source>
</evidence>